<reference evidence="2" key="1">
    <citation type="submission" date="2019-07" db="EMBL/GenBank/DDBJ databases">
        <authorList>
            <person name="Palmer J.M."/>
        </authorList>
    </citation>
    <scope>NUCLEOTIDE SEQUENCE</scope>
    <source>
        <strain evidence="2">PC9</strain>
    </source>
</reference>
<dbReference type="Proteomes" id="UP000623687">
    <property type="component" value="Unassembled WGS sequence"/>
</dbReference>
<proteinExistence type="predicted"/>
<dbReference type="EMBL" id="JACETU010000014">
    <property type="protein sequence ID" value="KAF7416039.1"/>
    <property type="molecule type" value="Genomic_DNA"/>
</dbReference>
<protein>
    <submittedName>
        <fullName evidence="2">Uncharacterized protein</fullName>
    </submittedName>
</protein>
<organism evidence="2 3">
    <name type="scientific">Pleurotus ostreatus</name>
    <name type="common">Oyster mushroom</name>
    <name type="synonym">White-rot fungus</name>
    <dbReference type="NCBI Taxonomy" id="5322"/>
    <lineage>
        <taxon>Eukaryota</taxon>
        <taxon>Fungi</taxon>
        <taxon>Dikarya</taxon>
        <taxon>Basidiomycota</taxon>
        <taxon>Agaricomycotina</taxon>
        <taxon>Agaricomycetes</taxon>
        <taxon>Agaricomycetidae</taxon>
        <taxon>Agaricales</taxon>
        <taxon>Pleurotineae</taxon>
        <taxon>Pleurotaceae</taxon>
        <taxon>Pleurotus</taxon>
    </lineage>
</organism>
<feature type="region of interest" description="Disordered" evidence="1">
    <location>
        <begin position="129"/>
        <end position="169"/>
    </location>
</feature>
<dbReference type="VEuPathDB" id="FungiDB:PC9H_002783"/>
<dbReference type="GeneID" id="59372601"/>
<dbReference type="AlphaFoldDB" id="A0A8H7DM40"/>
<gene>
    <name evidence="2" type="ORF">PC9H_002783</name>
</gene>
<comment type="caution">
    <text evidence="2">The sequence shown here is derived from an EMBL/GenBank/DDBJ whole genome shotgun (WGS) entry which is preliminary data.</text>
</comment>
<keyword evidence="3" id="KW-1185">Reference proteome</keyword>
<accession>A0A8H7DM40</accession>
<evidence type="ECO:0000313" key="2">
    <source>
        <dbReference type="EMBL" id="KAF7416039.1"/>
    </source>
</evidence>
<sequence length="169" mass="17884">MVGDDDDDVSQRRAEEELRHPQCQRITYGVLHVALCDAALDSLFPIAAHARRQGVASVTVATTPRPSQTSHELAARPSKITVPADEPSTKHQAPSIRVPPFTHILHPNICDIDGATSSSAPLLVEGPLRTPASVPSAVPGVTIDNGTRYSAGSSARNGGGSRGARERRE</sequence>
<dbReference type="RefSeq" id="XP_036625587.1">
    <property type="nucleotide sequence ID" value="XM_036772395.1"/>
</dbReference>
<evidence type="ECO:0000313" key="3">
    <source>
        <dbReference type="Proteomes" id="UP000623687"/>
    </source>
</evidence>
<name>A0A8H7DM40_PLEOS</name>
<evidence type="ECO:0000256" key="1">
    <source>
        <dbReference type="SAM" id="MobiDB-lite"/>
    </source>
</evidence>